<dbReference type="EMBL" id="LUHQ01000003">
    <property type="protein sequence ID" value="OAP02536.1"/>
    <property type="molecule type" value="Genomic_DNA"/>
</dbReference>
<dbReference type="Pfam" id="PF25210">
    <property type="entry name" value="Kelch_FKB95"/>
    <property type="match status" value="1"/>
</dbReference>
<evidence type="ECO:0000313" key="4">
    <source>
        <dbReference type="Proteomes" id="UP000078284"/>
    </source>
</evidence>
<organism evidence="3 4">
    <name type="scientific">Arabidopsis thaliana</name>
    <name type="common">Mouse-ear cress</name>
    <dbReference type="NCBI Taxonomy" id="3702"/>
    <lineage>
        <taxon>Eukaryota</taxon>
        <taxon>Viridiplantae</taxon>
        <taxon>Streptophyta</taxon>
        <taxon>Embryophyta</taxon>
        <taxon>Tracheophyta</taxon>
        <taxon>Spermatophyta</taxon>
        <taxon>Magnoliopsida</taxon>
        <taxon>eudicotyledons</taxon>
        <taxon>Gunneridae</taxon>
        <taxon>Pentapetalae</taxon>
        <taxon>rosids</taxon>
        <taxon>malvids</taxon>
        <taxon>Brassicales</taxon>
        <taxon>Brassicaceae</taxon>
        <taxon>Camelineae</taxon>
        <taxon>Arabidopsis</taxon>
    </lineage>
</organism>
<dbReference type="PANTHER" id="PTHR24414">
    <property type="entry name" value="F-BOX/KELCH-REPEAT PROTEIN SKIP4"/>
    <property type="match status" value="1"/>
</dbReference>
<dbReference type="InterPro" id="IPR001810">
    <property type="entry name" value="F-box_dom"/>
</dbReference>
<feature type="domain" description="FKB95-like N-terminal Kelch" evidence="2">
    <location>
        <begin position="83"/>
        <end position="356"/>
    </location>
</feature>
<dbReference type="InterPro" id="IPR015915">
    <property type="entry name" value="Kelch-typ_b-propeller"/>
</dbReference>
<dbReference type="PANTHER" id="PTHR24414:SF184">
    <property type="entry name" value="GALACTOSE OXIDASE_KELCH REPEAT SUPERFAMILY PROTEIN"/>
    <property type="match status" value="1"/>
</dbReference>
<sequence>MLSEDEKEKTPPSVMTSIPDDVIMECIAPRVPRYNHSMLSLVSKQFRSLVASPRLYKTRSLLGCTEDCVYVLIEDCILEVARWYSLNRRTKRNMPGTVENRLVLISSLPPMPTAASYVVVGSNIFVMGGRYDWNVEEWEAQPPSSIALCIDCRTHTTRLVADMPVGLMTNVSKVIDEKIYIVGRVWASATIVEFDLRTEKWADGTKPGWEADDRWLTSLSTTAGRGPSSFENNCDHKLMEDILMDKEEIKHYHLFDNECVMGNILYVYDRHKYILRTYDPKQRTWGVVKGLEKLPLGGDESYIVSRGKMLILFLIVVLEYDDDASFQKRELWCAEITVERREEGEIWGKVECCDLLLEGGLIIGSCLVVTL</sequence>
<evidence type="ECO:0008006" key="5">
    <source>
        <dbReference type="Google" id="ProtNLM"/>
    </source>
</evidence>
<dbReference type="SUPFAM" id="SSF81383">
    <property type="entry name" value="F-box domain"/>
    <property type="match status" value="1"/>
</dbReference>
<dbReference type="CDD" id="cd22152">
    <property type="entry name" value="F-box_AtAFR-like"/>
    <property type="match status" value="1"/>
</dbReference>
<protein>
    <recommendedName>
        <fullName evidence="5">F-box domain-containing protein</fullName>
    </recommendedName>
</protein>
<evidence type="ECO:0000259" key="2">
    <source>
        <dbReference type="Pfam" id="PF25210"/>
    </source>
</evidence>
<dbReference type="SMR" id="A0A178V9G7"/>
<accession>A0A178V9G7</accession>
<dbReference type="PhylomeDB" id="A0A178V9G7"/>
<dbReference type="InterPro" id="IPR050354">
    <property type="entry name" value="F-box/kelch-repeat_ARATH"/>
</dbReference>
<dbReference type="InterPro" id="IPR057499">
    <property type="entry name" value="Kelch_FKB95"/>
</dbReference>
<dbReference type="ExpressionAtlas" id="A0A178V9G7">
    <property type="expression patterns" value="baseline and differential"/>
</dbReference>
<dbReference type="Proteomes" id="UP000078284">
    <property type="component" value="Chromosome 3"/>
</dbReference>
<dbReference type="RefSeq" id="NP_187662.1">
    <property type="nucleotide sequence ID" value="NM_111886.1"/>
</dbReference>
<dbReference type="SUPFAM" id="SSF117281">
    <property type="entry name" value="Kelch motif"/>
    <property type="match status" value="1"/>
</dbReference>
<dbReference type="AlphaFoldDB" id="A0A178V9G7"/>
<comment type="caution">
    <text evidence="3">The sequence shown here is derived from an EMBL/GenBank/DDBJ whole genome shotgun (WGS) entry which is preliminary data.</text>
</comment>
<dbReference type="Pfam" id="PF00646">
    <property type="entry name" value="F-box"/>
    <property type="match status" value="1"/>
</dbReference>
<dbReference type="KEGG" id="ath:AT3G10510"/>
<dbReference type="OMA" id="FTYEGRT"/>
<dbReference type="InterPro" id="IPR036047">
    <property type="entry name" value="F-box-like_dom_sf"/>
</dbReference>
<evidence type="ECO:0000259" key="1">
    <source>
        <dbReference type="Pfam" id="PF00646"/>
    </source>
</evidence>
<reference evidence="4" key="1">
    <citation type="journal article" date="2016" name="Proc. Natl. Acad. Sci. U.S.A.">
        <title>Chromosome-level assembly of Arabidopsis thaliana Ler reveals the extent of translocation and inversion polymorphisms.</title>
        <authorList>
            <person name="Zapata L."/>
            <person name="Ding J."/>
            <person name="Willing E.M."/>
            <person name="Hartwig B."/>
            <person name="Bezdan D."/>
            <person name="Jiao W.B."/>
            <person name="Patel V."/>
            <person name="Velikkakam James G."/>
            <person name="Koornneef M."/>
            <person name="Ossowski S."/>
            <person name="Schneeberger K."/>
        </authorList>
    </citation>
    <scope>NUCLEOTIDE SEQUENCE [LARGE SCALE GENOMIC DNA]</scope>
    <source>
        <strain evidence="4">cv. Landsberg erecta</strain>
    </source>
</reference>
<evidence type="ECO:0000313" key="3">
    <source>
        <dbReference type="EMBL" id="OAP02536.1"/>
    </source>
</evidence>
<proteinExistence type="predicted"/>
<gene>
    <name evidence="3" type="ordered locus">AXX17_At3g10320</name>
</gene>
<name>A0A178V9G7_ARATH</name>
<dbReference type="Gene3D" id="2.120.10.80">
    <property type="entry name" value="Kelch-type beta propeller"/>
    <property type="match status" value="1"/>
</dbReference>
<feature type="domain" description="F-box" evidence="1">
    <location>
        <begin position="17"/>
        <end position="57"/>
    </location>
</feature>